<gene>
    <name evidence="1" type="ORF">BI198_00490</name>
</gene>
<dbReference type="OrthoDB" id="5588953at2"/>
<evidence type="ECO:0008006" key="3">
    <source>
        <dbReference type="Google" id="ProtNLM"/>
    </source>
</evidence>
<organism evidence="1 2">
    <name type="scientific">Rheinheimera salexigens</name>
    <dbReference type="NCBI Taxonomy" id="1628148"/>
    <lineage>
        <taxon>Bacteria</taxon>
        <taxon>Pseudomonadati</taxon>
        <taxon>Pseudomonadota</taxon>
        <taxon>Gammaproteobacteria</taxon>
        <taxon>Chromatiales</taxon>
        <taxon>Chromatiaceae</taxon>
        <taxon>Rheinheimera</taxon>
    </lineage>
</organism>
<dbReference type="AlphaFoldDB" id="A0A1E7Q287"/>
<sequence>MDVKSAFMSGVQGYQNAASSVKSATRAINQPESSSLTANLVQLKQAELTGQASVRAIKAADEMLGTVIDIRV</sequence>
<name>A0A1E7Q287_9GAMM</name>
<proteinExistence type="predicted"/>
<evidence type="ECO:0000313" key="2">
    <source>
        <dbReference type="Proteomes" id="UP000242258"/>
    </source>
</evidence>
<dbReference type="Proteomes" id="UP000242258">
    <property type="component" value="Unassembled WGS sequence"/>
</dbReference>
<dbReference type="STRING" id="1628148.BI198_00490"/>
<protein>
    <recommendedName>
        <fullName evidence="3">Flagellar biosynthesis protein FlgE</fullName>
    </recommendedName>
</protein>
<accession>A0A1E7Q287</accession>
<keyword evidence="2" id="KW-1185">Reference proteome</keyword>
<dbReference type="RefSeq" id="WP_070047777.1">
    <property type="nucleotide sequence ID" value="NZ_CBCSDO010000011.1"/>
</dbReference>
<dbReference type="EMBL" id="MKEK01000001">
    <property type="protein sequence ID" value="OEY68210.1"/>
    <property type="molecule type" value="Genomic_DNA"/>
</dbReference>
<evidence type="ECO:0000313" key="1">
    <source>
        <dbReference type="EMBL" id="OEY68210.1"/>
    </source>
</evidence>
<reference evidence="2" key="1">
    <citation type="submission" date="2016-09" db="EMBL/GenBank/DDBJ databases">
        <authorList>
            <person name="Wan X."/>
            <person name="Hou S."/>
        </authorList>
    </citation>
    <scope>NUCLEOTIDE SEQUENCE [LARGE SCALE GENOMIC DNA]</scope>
    <source>
        <strain evidence="2">KH87</strain>
    </source>
</reference>
<comment type="caution">
    <text evidence="1">The sequence shown here is derived from an EMBL/GenBank/DDBJ whole genome shotgun (WGS) entry which is preliminary data.</text>
</comment>